<evidence type="ECO:0000256" key="5">
    <source>
        <dbReference type="ARBA" id="ARBA00023136"/>
    </source>
</evidence>
<evidence type="ECO:0000256" key="2">
    <source>
        <dbReference type="ARBA" id="ARBA00007590"/>
    </source>
</evidence>
<dbReference type="Gene3D" id="1.10.10.1740">
    <property type="entry name" value="Transmembrane protein 14-like"/>
    <property type="match status" value="1"/>
</dbReference>
<dbReference type="AlphaFoldDB" id="A0A9W9LSZ4"/>
<keyword evidence="3 6" id="KW-0812">Transmembrane</keyword>
<evidence type="ECO:0000313" key="7">
    <source>
        <dbReference type="EMBL" id="KAJ5174604.1"/>
    </source>
</evidence>
<evidence type="ECO:0000256" key="4">
    <source>
        <dbReference type="ARBA" id="ARBA00022989"/>
    </source>
</evidence>
<feature type="transmembrane region" description="Helical" evidence="6">
    <location>
        <begin position="64"/>
        <end position="82"/>
    </location>
</feature>
<proteinExistence type="inferred from homology"/>
<feature type="transmembrane region" description="Helical" evidence="6">
    <location>
        <begin position="131"/>
        <end position="154"/>
    </location>
</feature>
<keyword evidence="4 6" id="KW-1133">Transmembrane helix</keyword>
<sequence length="173" mass="18648">MSDENPIQVHAVMGSIFAVTAAIEYARTGRPKPFGPNYSTNTALALSMLAFIAGVVNFARTGSVSSIAAGLTFCALYLLSFVHLQAGQWHGYEIALLASIVMGIGFLPRIVEVVGRPLPREFCLLGLYGTVIFANAIHFWLGLGLSLSFALLAVGDDALRFFKETRLPLNEPE</sequence>
<evidence type="ECO:0000313" key="8">
    <source>
        <dbReference type="Proteomes" id="UP001149163"/>
    </source>
</evidence>
<reference evidence="7" key="2">
    <citation type="journal article" date="2023" name="IMA Fungus">
        <title>Comparative genomic study of the Penicillium genus elucidates a diverse pangenome and 15 lateral gene transfer events.</title>
        <authorList>
            <person name="Petersen C."/>
            <person name="Sorensen T."/>
            <person name="Nielsen M.R."/>
            <person name="Sondergaard T.E."/>
            <person name="Sorensen J.L."/>
            <person name="Fitzpatrick D.A."/>
            <person name="Frisvad J.C."/>
            <person name="Nielsen K.L."/>
        </authorList>
    </citation>
    <scope>NUCLEOTIDE SEQUENCE</scope>
    <source>
        <strain evidence="7">IBT 26290</strain>
    </source>
</reference>
<feature type="transmembrane region" description="Helical" evidence="6">
    <location>
        <begin position="94"/>
        <end position="111"/>
    </location>
</feature>
<dbReference type="Pfam" id="PF03647">
    <property type="entry name" value="Tmemb_14"/>
    <property type="match status" value="1"/>
</dbReference>
<keyword evidence="8" id="KW-1185">Reference proteome</keyword>
<gene>
    <name evidence="7" type="ORF">N7482_000481</name>
</gene>
<reference evidence="7" key="1">
    <citation type="submission" date="2022-11" db="EMBL/GenBank/DDBJ databases">
        <authorList>
            <person name="Petersen C."/>
        </authorList>
    </citation>
    <scope>NUCLEOTIDE SEQUENCE</scope>
    <source>
        <strain evidence="7">IBT 26290</strain>
    </source>
</reference>
<dbReference type="Proteomes" id="UP001149163">
    <property type="component" value="Unassembled WGS sequence"/>
</dbReference>
<dbReference type="GO" id="GO:0016020">
    <property type="term" value="C:membrane"/>
    <property type="evidence" value="ECO:0007669"/>
    <property type="project" value="UniProtKB-SubCell"/>
</dbReference>
<evidence type="ECO:0000256" key="1">
    <source>
        <dbReference type="ARBA" id="ARBA00004370"/>
    </source>
</evidence>
<feature type="transmembrane region" description="Helical" evidence="6">
    <location>
        <begin position="6"/>
        <end position="26"/>
    </location>
</feature>
<comment type="similarity">
    <text evidence="2">Belongs to the TMEM14 family.</text>
</comment>
<dbReference type="InterPro" id="IPR044890">
    <property type="entry name" value="TMEM14_sf"/>
</dbReference>
<feature type="transmembrane region" description="Helical" evidence="6">
    <location>
        <begin position="38"/>
        <end position="58"/>
    </location>
</feature>
<keyword evidence="5 6" id="KW-0472">Membrane</keyword>
<protein>
    <submittedName>
        <fullName evidence="7">Uncharacterized protein</fullName>
    </submittedName>
</protein>
<organism evidence="7 8">
    <name type="scientific">Penicillium canariense</name>
    <dbReference type="NCBI Taxonomy" id="189055"/>
    <lineage>
        <taxon>Eukaryota</taxon>
        <taxon>Fungi</taxon>
        <taxon>Dikarya</taxon>
        <taxon>Ascomycota</taxon>
        <taxon>Pezizomycotina</taxon>
        <taxon>Eurotiomycetes</taxon>
        <taxon>Eurotiomycetidae</taxon>
        <taxon>Eurotiales</taxon>
        <taxon>Aspergillaceae</taxon>
        <taxon>Penicillium</taxon>
    </lineage>
</organism>
<name>A0A9W9LSZ4_9EURO</name>
<dbReference type="GeneID" id="81421782"/>
<dbReference type="EMBL" id="JAPQKN010000001">
    <property type="protein sequence ID" value="KAJ5174604.1"/>
    <property type="molecule type" value="Genomic_DNA"/>
</dbReference>
<comment type="caution">
    <text evidence="7">The sequence shown here is derived from an EMBL/GenBank/DDBJ whole genome shotgun (WGS) entry which is preliminary data.</text>
</comment>
<dbReference type="RefSeq" id="XP_056546212.1">
    <property type="nucleotide sequence ID" value="XM_056682606.1"/>
</dbReference>
<accession>A0A9W9LSZ4</accession>
<evidence type="ECO:0000256" key="3">
    <source>
        <dbReference type="ARBA" id="ARBA00022692"/>
    </source>
</evidence>
<evidence type="ECO:0000256" key="6">
    <source>
        <dbReference type="SAM" id="Phobius"/>
    </source>
</evidence>
<dbReference type="InterPro" id="IPR005349">
    <property type="entry name" value="TMEM14"/>
</dbReference>
<comment type="subcellular location">
    <subcellularLocation>
        <location evidence="1">Membrane</location>
    </subcellularLocation>
</comment>
<dbReference type="OrthoDB" id="5620at2759"/>